<comment type="similarity">
    <text evidence="2">Belongs to the YajC family.</text>
</comment>
<evidence type="ECO:0000256" key="2">
    <source>
        <dbReference type="ARBA" id="ARBA00006742"/>
    </source>
</evidence>
<keyword evidence="13" id="KW-1185">Reference proteome</keyword>
<keyword evidence="9 11" id="KW-0472">Membrane</keyword>
<dbReference type="AlphaFoldDB" id="A0A136Q6I6"/>
<evidence type="ECO:0000313" key="13">
    <source>
        <dbReference type="Proteomes" id="UP000070366"/>
    </source>
</evidence>
<dbReference type="STRING" id="626937.HMPREF3293_00950"/>
<dbReference type="EMBL" id="LSZW01000047">
    <property type="protein sequence ID" value="KXK66214.1"/>
    <property type="molecule type" value="Genomic_DNA"/>
</dbReference>
<evidence type="ECO:0000256" key="7">
    <source>
        <dbReference type="ARBA" id="ARBA00022989"/>
    </source>
</evidence>
<evidence type="ECO:0000256" key="9">
    <source>
        <dbReference type="ARBA" id="ARBA00023136"/>
    </source>
</evidence>
<comment type="subcellular location">
    <subcellularLocation>
        <location evidence="1">Cell membrane</location>
        <topology evidence="1">Single-pass membrane protein</topology>
    </subcellularLocation>
</comment>
<evidence type="ECO:0000256" key="1">
    <source>
        <dbReference type="ARBA" id="ARBA00004162"/>
    </source>
</evidence>
<feature type="compositionally biased region" description="Basic and acidic residues" evidence="10">
    <location>
        <begin position="101"/>
        <end position="134"/>
    </location>
</feature>
<evidence type="ECO:0000256" key="5">
    <source>
        <dbReference type="ARBA" id="ARBA00022692"/>
    </source>
</evidence>
<dbReference type="PANTHER" id="PTHR33909:SF1">
    <property type="entry name" value="SEC TRANSLOCON ACCESSORY COMPLEX SUBUNIT YAJC"/>
    <property type="match status" value="1"/>
</dbReference>
<dbReference type="NCBIfam" id="TIGR00739">
    <property type="entry name" value="yajC"/>
    <property type="match status" value="1"/>
</dbReference>
<evidence type="ECO:0000256" key="11">
    <source>
        <dbReference type="SAM" id="Phobius"/>
    </source>
</evidence>
<feature type="region of interest" description="Disordered" evidence="10">
    <location>
        <begin position="100"/>
        <end position="134"/>
    </location>
</feature>
<dbReference type="GO" id="GO:0005886">
    <property type="term" value="C:plasma membrane"/>
    <property type="evidence" value="ECO:0007669"/>
    <property type="project" value="UniProtKB-SubCell"/>
</dbReference>
<evidence type="ECO:0000256" key="10">
    <source>
        <dbReference type="SAM" id="MobiDB-lite"/>
    </source>
</evidence>
<protein>
    <submittedName>
        <fullName evidence="12">Preprotein translocase, YajC subunit</fullName>
    </submittedName>
</protein>
<keyword evidence="6" id="KW-0653">Protein transport</keyword>
<gene>
    <name evidence="12" type="ORF">HMPREF3293_00950</name>
</gene>
<reference evidence="12 13" key="1">
    <citation type="submission" date="2016-02" db="EMBL/GenBank/DDBJ databases">
        <authorList>
            <person name="Wen L."/>
            <person name="He K."/>
            <person name="Yang H."/>
        </authorList>
    </citation>
    <scope>NUCLEOTIDE SEQUENCE [LARGE SCALE GENOMIC DNA]</scope>
    <source>
        <strain evidence="12 13">DSM 22607</strain>
    </source>
</reference>
<comment type="caution">
    <text evidence="12">The sequence shown here is derived from an EMBL/GenBank/DDBJ whole genome shotgun (WGS) entry which is preliminary data.</text>
</comment>
<evidence type="ECO:0000256" key="6">
    <source>
        <dbReference type="ARBA" id="ARBA00022927"/>
    </source>
</evidence>
<proteinExistence type="inferred from homology"/>
<evidence type="ECO:0000256" key="3">
    <source>
        <dbReference type="ARBA" id="ARBA00022448"/>
    </source>
</evidence>
<dbReference type="GO" id="GO:0015031">
    <property type="term" value="P:protein transport"/>
    <property type="evidence" value="ECO:0007669"/>
    <property type="project" value="UniProtKB-KW"/>
</dbReference>
<dbReference type="InterPro" id="IPR003849">
    <property type="entry name" value="Preprotein_translocase_YajC"/>
</dbReference>
<dbReference type="Proteomes" id="UP000070366">
    <property type="component" value="Unassembled WGS sequence"/>
</dbReference>
<organism evidence="12 13">
    <name type="scientific">Christensenella minuta</name>
    <dbReference type="NCBI Taxonomy" id="626937"/>
    <lineage>
        <taxon>Bacteria</taxon>
        <taxon>Bacillati</taxon>
        <taxon>Bacillota</taxon>
        <taxon>Clostridia</taxon>
        <taxon>Christensenellales</taxon>
        <taxon>Christensenellaceae</taxon>
        <taxon>Christensenella</taxon>
    </lineage>
</organism>
<name>A0A136Q6I6_9FIRM</name>
<dbReference type="SMART" id="SM01323">
    <property type="entry name" value="YajC"/>
    <property type="match status" value="1"/>
</dbReference>
<dbReference type="PRINTS" id="PR01853">
    <property type="entry name" value="YAJCTRNLCASE"/>
</dbReference>
<sequence length="134" mass="14541">MPVSDGGATSAAGSSNMMMMLFPILLIVVFIVLIIVPNKRKEKQFKNMLGNLRVGDMIKTIGGFYGKVVMIKEDLVTIECGPDKTKLVLSKGAIASVESFEEGKEIPEKTDAKKDDAKKDDAKDSSEKTSKKGK</sequence>
<dbReference type="RefSeq" id="WP_066520400.1">
    <property type="nucleotide sequence ID" value="NZ_CABMOF010000003.1"/>
</dbReference>
<evidence type="ECO:0000256" key="8">
    <source>
        <dbReference type="ARBA" id="ARBA00023010"/>
    </source>
</evidence>
<dbReference type="PANTHER" id="PTHR33909">
    <property type="entry name" value="SEC TRANSLOCON ACCESSORY COMPLEX SUBUNIT YAJC"/>
    <property type="match status" value="1"/>
</dbReference>
<dbReference type="PATRIC" id="fig|626937.4.peg.937"/>
<evidence type="ECO:0000256" key="4">
    <source>
        <dbReference type="ARBA" id="ARBA00022475"/>
    </source>
</evidence>
<dbReference type="Pfam" id="PF02699">
    <property type="entry name" value="YajC"/>
    <property type="match status" value="1"/>
</dbReference>
<keyword evidence="5 11" id="KW-0812">Transmembrane</keyword>
<keyword evidence="7 11" id="KW-1133">Transmembrane helix</keyword>
<evidence type="ECO:0000313" key="12">
    <source>
        <dbReference type="EMBL" id="KXK66214.1"/>
    </source>
</evidence>
<accession>A0A136Q6I6</accession>
<keyword evidence="8" id="KW-0811">Translocation</keyword>
<feature type="transmembrane region" description="Helical" evidence="11">
    <location>
        <begin position="20"/>
        <end position="38"/>
    </location>
</feature>
<keyword evidence="3" id="KW-0813">Transport</keyword>
<keyword evidence="4" id="KW-1003">Cell membrane</keyword>